<accession>A0A8S3UWP4</accession>
<dbReference type="EMBL" id="CAJPWZ010002934">
    <property type="protein sequence ID" value="CAG2248362.1"/>
    <property type="molecule type" value="Genomic_DNA"/>
</dbReference>
<dbReference type="AlphaFoldDB" id="A0A8S3UWP4"/>
<dbReference type="CDD" id="cd19757">
    <property type="entry name" value="Bbox1"/>
    <property type="match status" value="1"/>
</dbReference>
<comment type="caution">
    <text evidence="4">The sequence shown here is derived from an EMBL/GenBank/DDBJ whole genome shotgun (WGS) entry which is preliminary data.</text>
</comment>
<keyword evidence="5" id="KW-1185">Reference proteome</keyword>
<dbReference type="InterPro" id="IPR047153">
    <property type="entry name" value="TRIM45/56/19-like"/>
</dbReference>
<protein>
    <recommendedName>
        <fullName evidence="3">B box-type domain-containing protein</fullName>
    </recommendedName>
</protein>
<dbReference type="PROSITE" id="PS50119">
    <property type="entry name" value="ZF_BBOX"/>
    <property type="match status" value="1"/>
</dbReference>
<organism evidence="4 5">
    <name type="scientific">Mytilus edulis</name>
    <name type="common">Blue mussel</name>
    <dbReference type="NCBI Taxonomy" id="6550"/>
    <lineage>
        <taxon>Eukaryota</taxon>
        <taxon>Metazoa</taxon>
        <taxon>Spiralia</taxon>
        <taxon>Lophotrochozoa</taxon>
        <taxon>Mollusca</taxon>
        <taxon>Bivalvia</taxon>
        <taxon>Autobranchia</taxon>
        <taxon>Pteriomorphia</taxon>
        <taxon>Mytilida</taxon>
        <taxon>Mytiloidea</taxon>
        <taxon>Mytilidae</taxon>
        <taxon>Mytilinae</taxon>
        <taxon>Mytilus</taxon>
    </lineage>
</organism>
<reference evidence="4" key="1">
    <citation type="submission" date="2021-03" db="EMBL/GenBank/DDBJ databases">
        <authorList>
            <person name="Bekaert M."/>
        </authorList>
    </citation>
    <scope>NUCLEOTIDE SEQUENCE</scope>
</reference>
<evidence type="ECO:0000259" key="3">
    <source>
        <dbReference type="PROSITE" id="PS50119"/>
    </source>
</evidence>
<evidence type="ECO:0000313" key="4">
    <source>
        <dbReference type="EMBL" id="CAG2248362.1"/>
    </source>
</evidence>
<feature type="domain" description="B box-type" evidence="3">
    <location>
        <begin position="13"/>
        <end position="54"/>
    </location>
</feature>
<dbReference type="PANTHER" id="PTHR25462:SF296">
    <property type="entry name" value="MEIOTIC P26, ISOFORM F"/>
    <property type="match status" value="1"/>
</dbReference>
<dbReference type="PANTHER" id="PTHR25462">
    <property type="entry name" value="BONUS, ISOFORM C-RELATED"/>
    <property type="match status" value="1"/>
</dbReference>
<keyword evidence="2" id="KW-0175">Coiled coil</keyword>
<name>A0A8S3UWP4_MYTED</name>
<dbReference type="OrthoDB" id="10356220at2759"/>
<keyword evidence="1" id="KW-0862">Zinc</keyword>
<keyword evidence="1" id="KW-0863">Zinc-finger</keyword>
<evidence type="ECO:0000256" key="1">
    <source>
        <dbReference type="PROSITE-ProRule" id="PRU00024"/>
    </source>
</evidence>
<evidence type="ECO:0000313" key="5">
    <source>
        <dbReference type="Proteomes" id="UP000683360"/>
    </source>
</evidence>
<dbReference type="Gene3D" id="3.30.160.60">
    <property type="entry name" value="Classic Zinc Finger"/>
    <property type="match status" value="1"/>
</dbReference>
<keyword evidence="1" id="KW-0479">Metal-binding</keyword>
<feature type="coiled-coil region" evidence="2">
    <location>
        <begin position="199"/>
        <end position="249"/>
    </location>
</feature>
<dbReference type="InterPro" id="IPR000315">
    <property type="entry name" value="Znf_B-box"/>
</dbReference>
<dbReference type="GO" id="GO:0005654">
    <property type="term" value="C:nucleoplasm"/>
    <property type="evidence" value="ECO:0007669"/>
    <property type="project" value="TreeGrafter"/>
</dbReference>
<evidence type="ECO:0000256" key="2">
    <source>
        <dbReference type="SAM" id="Coils"/>
    </source>
</evidence>
<gene>
    <name evidence="4" type="ORF">MEDL_60217</name>
</gene>
<dbReference type="GO" id="GO:0008270">
    <property type="term" value="F:zinc ion binding"/>
    <property type="evidence" value="ECO:0007669"/>
    <property type="project" value="UniProtKB-KW"/>
</dbReference>
<dbReference type="Proteomes" id="UP000683360">
    <property type="component" value="Unassembled WGS sequence"/>
</dbReference>
<dbReference type="GO" id="GO:0061630">
    <property type="term" value="F:ubiquitin protein ligase activity"/>
    <property type="evidence" value="ECO:0007669"/>
    <property type="project" value="TreeGrafter"/>
</dbReference>
<proteinExistence type="predicted"/>
<sequence>MATGEVVHCGQCCSKAKNKTADIWCDNCGKGLCASCSKNHRKSKLTLNHKTVDMETYIKIPKFIRSTSTECCKHRQLLVSYCPNHLTPCCKGCISNDHAKCTGIVSLTSTVEKTNVGDIQQALQKDSKSIICSFDKIADKLLNNVKKRDNEYEIIKLTASTIRKEVNEQIDRLETKLYREVDALKDLQNVKTTDFNNRINGKKNDVEEIVKQLQLIERNHPKIQTFLAVHQIEQQLHQYELSVQEIAQQDTCYEFDLSLKYDKMFEQTFSNFKLLESFGDISMRKKEMSTTDIASLETKDAQAQTREQTLIHKMTLKLESKYSIKGIKTVSDMIWLTDGRFAVIEENGRISLHSSDGKFQKYLSATGKAFSAARIDQDNIVTSYPDEKKIKFINLSNETITNSITLDKPCRGLSFSMIQLS</sequence>